<dbReference type="InterPro" id="IPR050194">
    <property type="entry name" value="Glycosyltransferase_grp1"/>
</dbReference>
<dbReference type="RefSeq" id="WP_206575616.1">
    <property type="nucleotide sequence ID" value="NZ_JAFKCV010000019.1"/>
</dbReference>
<feature type="domain" description="Glycosyl transferase family 1" evidence="1">
    <location>
        <begin position="186"/>
        <end position="334"/>
    </location>
</feature>
<dbReference type="CDD" id="cd03801">
    <property type="entry name" value="GT4_PimA-like"/>
    <property type="match status" value="1"/>
</dbReference>
<protein>
    <submittedName>
        <fullName evidence="3">Glycosyltransferase family 4 protein</fullName>
    </submittedName>
</protein>
<dbReference type="EMBL" id="JAFKCV010000019">
    <property type="protein sequence ID" value="MBN7827508.1"/>
    <property type="molecule type" value="Genomic_DNA"/>
</dbReference>
<dbReference type="PANTHER" id="PTHR45947">
    <property type="entry name" value="SULFOQUINOVOSYL TRANSFERASE SQD2"/>
    <property type="match status" value="1"/>
</dbReference>
<dbReference type="GO" id="GO:0016757">
    <property type="term" value="F:glycosyltransferase activity"/>
    <property type="evidence" value="ECO:0007669"/>
    <property type="project" value="InterPro"/>
</dbReference>
<dbReference type="Pfam" id="PF13439">
    <property type="entry name" value="Glyco_transf_4"/>
    <property type="match status" value="1"/>
</dbReference>
<dbReference type="Pfam" id="PF00534">
    <property type="entry name" value="Glycos_transf_1"/>
    <property type="match status" value="1"/>
</dbReference>
<dbReference type="PANTHER" id="PTHR45947:SF3">
    <property type="entry name" value="SULFOQUINOVOSYL TRANSFERASE SQD2"/>
    <property type="match status" value="1"/>
</dbReference>
<evidence type="ECO:0000313" key="4">
    <source>
        <dbReference type="Proteomes" id="UP000664654"/>
    </source>
</evidence>
<dbReference type="InterPro" id="IPR028098">
    <property type="entry name" value="Glyco_trans_4-like_N"/>
</dbReference>
<keyword evidence="4" id="KW-1185">Reference proteome</keyword>
<dbReference type="SUPFAM" id="SSF53756">
    <property type="entry name" value="UDP-Glycosyltransferase/glycogen phosphorylase"/>
    <property type="match status" value="1"/>
</dbReference>
<sequence>MKKKILVLSNMYPSERDSSYGNFVERIVNHLEFSGFDVEICAIHGRSTSRIGKLAKYTCFYLSSLIRLTHTNRTIYVHYIAHSSLSTVIVSLFRSLDIVAHCHGGDVIAPAGQSRVTSKFKVWLASNLLRKARKVVVPSQYLKKFMQQEYLIDEERLVVSPSGGVDLSYFSPCDPRELLKHNAHYGYVGRLDKGKGLDTLIEAFKEFTKNSNGVRLSIVGTGQFSKEYKKLAGSLLGHSINFLGPMKHNELVSFYQSLDYLVFPSELNESLGLVGIEAMACRVPVIGTNLGGMSDYLIPSINGFQFEAGSVKSLCETLELSLNLTEEEWARMADQALETSKLYDSRRVQIELSELFINLNIAN</sequence>
<dbReference type="Gene3D" id="3.40.50.2000">
    <property type="entry name" value="Glycogen Phosphorylase B"/>
    <property type="match status" value="2"/>
</dbReference>
<reference evidence="3" key="1">
    <citation type="submission" date="2021-03" db="EMBL/GenBank/DDBJ databases">
        <title>novel species isolated from a fishpond in China.</title>
        <authorList>
            <person name="Lu H."/>
            <person name="Cai Z."/>
        </authorList>
    </citation>
    <scope>NUCLEOTIDE SEQUENCE</scope>
    <source>
        <strain evidence="3">JCM 30855</strain>
    </source>
</reference>
<dbReference type="Proteomes" id="UP000664654">
    <property type="component" value="Unassembled WGS sequence"/>
</dbReference>
<evidence type="ECO:0000313" key="3">
    <source>
        <dbReference type="EMBL" id="MBN7827508.1"/>
    </source>
</evidence>
<comment type="caution">
    <text evidence="3">The sequence shown here is derived from an EMBL/GenBank/DDBJ whole genome shotgun (WGS) entry which is preliminary data.</text>
</comment>
<evidence type="ECO:0000259" key="1">
    <source>
        <dbReference type="Pfam" id="PF00534"/>
    </source>
</evidence>
<dbReference type="InterPro" id="IPR001296">
    <property type="entry name" value="Glyco_trans_1"/>
</dbReference>
<feature type="domain" description="Glycosyltransferase subfamily 4-like N-terminal" evidence="2">
    <location>
        <begin position="24"/>
        <end position="163"/>
    </location>
</feature>
<dbReference type="AlphaFoldDB" id="A0A939DR90"/>
<proteinExistence type="predicted"/>
<gene>
    <name evidence="3" type="ORF">J0A66_19920</name>
</gene>
<evidence type="ECO:0000259" key="2">
    <source>
        <dbReference type="Pfam" id="PF13439"/>
    </source>
</evidence>
<name>A0A939DR90_9ALTE</name>
<organism evidence="3 4">
    <name type="scientific">Bowmanella dokdonensis</name>
    <dbReference type="NCBI Taxonomy" id="751969"/>
    <lineage>
        <taxon>Bacteria</taxon>
        <taxon>Pseudomonadati</taxon>
        <taxon>Pseudomonadota</taxon>
        <taxon>Gammaproteobacteria</taxon>
        <taxon>Alteromonadales</taxon>
        <taxon>Alteromonadaceae</taxon>
        <taxon>Bowmanella</taxon>
    </lineage>
</organism>
<accession>A0A939DR90</accession>